<proteinExistence type="predicted"/>
<name>A0A0A9C1V0_ARUDO</name>
<reference evidence="1" key="1">
    <citation type="submission" date="2014-09" db="EMBL/GenBank/DDBJ databases">
        <authorList>
            <person name="Magalhaes I.L.F."/>
            <person name="Oliveira U."/>
            <person name="Santos F.R."/>
            <person name="Vidigal T.H.D.A."/>
            <person name="Brescovit A.D."/>
            <person name="Santos A.J."/>
        </authorList>
    </citation>
    <scope>NUCLEOTIDE SEQUENCE</scope>
    <source>
        <tissue evidence="1">Shoot tissue taken approximately 20 cm above the soil surface</tissue>
    </source>
</reference>
<dbReference type="EMBL" id="GBRH01229457">
    <property type="protein sequence ID" value="JAD68438.1"/>
    <property type="molecule type" value="Transcribed_RNA"/>
</dbReference>
<accession>A0A0A9C1V0</accession>
<reference evidence="1" key="2">
    <citation type="journal article" date="2015" name="Data Brief">
        <title>Shoot transcriptome of the giant reed, Arundo donax.</title>
        <authorList>
            <person name="Barrero R.A."/>
            <person name="Guerrero F.D."/>
            <person name="Moolhuijzen P."/>
            <person name="Goolsby J.A."/>
            <person name="Tidwell J."/>
            <person name="Bellgard S.E."/>
            <person name="Bellgard M.I."/>
        </authorList>
    </citation>
    <scope>NUCLEOTIDE SEQUENCE</scope>
    <source>
        <tissue evidence="1">Shoot tissue taken approximately 20 cm above the soil surface</tissue>
    </source>
</reference>
<dbReference type="AlphaFoldDB" id="A0A0A9C1V0"/>
<organism evidence="1">
    <name type="scientific">Arundo donax</name>
    <name type="common">Giant reed</name>
    <name type="synonym">Donax arundinaceus</name>
    <dbReference type="NCBI Taxonomy" id="35708"/>
    <lineage>
        <taxon>Eukaryota</taxon>
        <taxon>Viridiplantae</taxon>
        <taxon>Streptophyta</taxon>
        <taxon>Embryophyta</taxon>
        <taxon>Tracheophyta</taxon>
        <taxon>Spermatophyta</taxon>
        <taxon>Magnoliopsida</taxon>
        <taxon>Liliopsida</taxon>
        <taxon>Poales</taxon>
        <taxon>Poaceae</taxon>
        <taxon>PACMAD clade</taxon>
        <taxon>Arundinoideae</taxon>
        <taxon>Arundineae</taxon>
        <taxon>Arundo</taxon>
    </lineage>
</organism>
<sequence>MSPVYDCATLLAMTLSINYRMGLFPIL</sequence>
<protein>
    <submittedName>
        <fullName evidence="1">Uncharacterized protein</fullName>
    </submittedName>
</protein>
<evidence type="ECO:0000313" key="1">
    <source>
        <dbReference type="EMBL" id="JAD68438.1"/>
    </source>
</evidence>